<organism evidence="2 3">
    <name type="scientific">Methylorubrum extorquens (strain CM4 / NCIMB 13688)</name>
    <name type="common">Methylobacterium extorquens</name>
    <dbReference type="NCBI Taxonomy" id="440085"/>
    <lineage>
        <taxon>Bacteria</taxon>
        <taxon>Pseudomonadati</taxon>
        <taxon>Pseudomonadota</taxon>
        <taxon>Alphaproteobacteria</taxon>
        <taxon>Hyphomicrobiales</taxon>
        <taxon>Methylobacteriaceae</taxon>
        <taxon>Methylorubrum</taxon>
    </lineage>
</organism>
<feature type="compositionally biased region" description="Basic residues" evidence="1">
    <location>
        <begin position="52"/>
        <end position="63"/>
    </location>
</feature>
<feature type="region of interest" description="Disordered" evidence="1">
    <location>
        <begin position="50"/>
        <end position="86"/>
    </location>
</feature>
<dbReference type="Proteomes" id="UP000002385">
    <property type="component" value="Chromosome"/>
</dbReference>
<dbReference type="EMBL" id="CP001298">
    <property type="protein sequence ID" value="ACK81890.1"/>
    <property type="molecule type" value="Genomic_DNA"/>
</dbReference>
<dbReference type="HOGENOM" id="CLU_1188847_0_0_5"/>
<reference evidence="2 3" key="2">
    <citation type="journal article" date="2012" name="J. Bacteriol.">
        <title>Complete genome sequences of six strains of the genus Methylobacterium.</title>
        <authorList>
            <person name="Marx C.J."/>
            <person name="Bringel F."/>
            <person name="Chistoserdova L."/>
            <person name="Moulin L."/>
            <person name="Farhan Ul Haque M."/>
            <person name="Fleischman D.E."/>
            <person name="Gruffaz C."/>
            <person name="Jourand P."/>
            <person name="Knief C."/>
            <person name="Lee M.C."/>
            <person name="Muller E.E."/>
            <person name="Nadalig T."/>
            <person name="Peyraud R."/>
            <person name="Roselli S."/>
            <person name="Russ L."/>
            <person name="Goodwin L.A."/>
            <person name="Ivanova N."/>
            <person name="Kyrpides N."/>
            <person name="Lajus A."/>
            <person name="Land M.L."/>
            <person name="Medigue C."/>
            <person name="Mikhailova N."/>
            <person name="Nolan M."/>
            <person name="Woyke T."/>
            <person name="Stolyar S."/>
            <person name="Vorholt J.A."/>
            <person name="Vuilleumier S."/>
        </authorList>
    </citation>
    <scope>NUCLEOTIDE SEQUENCE [LARGE SCALE GENOMIC DNA]</scope>
    <source>
        <strain evidence="3">CM4 / NCIMB 13688</strain>
    </source>
</reference>
<evidence type="ECO:0000313" key="2">
    <source>
        <dbReference type="EMBL" id="ACK81890.1"/>
    </source>
</evidence>
<sequence length="233" mass="26336">MSDQPLGAARSRTHVEVGYIDALPPSNCRRSDPARPGKASSLGFHLRWEGHRPRRRGRSRSCRASRPTWTRSYRQGNPSAGRSHCRRQRLRPRFDEFLRGLGGADYRQTSLSCRQLSWLVCFTVSSRMMRTHSAMRPVSSVWQRVRSRSSRRMSLALRSPCRKGAGTSAMLAGAGAGRCSRSPRARLIIPLISIMVQPPTKIWMASSKRDAAARRDPVRCRVGPHLAYARRRC</sequence>
<feature type="compositionally biased region" description="Polar residues" evidence="1">
    <location>
        <begin position="67"/>
        <end position="80"/>
    </location>
</feature>
<name>B7KNE2_METC4</name>
<protein>
    <submittedName>
        <fullName evidence="2">Uncharacterized protein</fullName>
    </submittedName>
</protein>
<reference evidence="3" key="1">
    <citation type="submission" date="2008-12" db="EMBL/GenBank/DDBJ databases">
        <title>Complete sequence of chromosome of Methylobacterium chloromethanicum CM4.</title>
        <authorList>
            <consortium name="US DOE Joint Genome Institute"/>
            <person name="Lucas S."/>
            <person name="Copeland A."/>
            <person name="Lapidus A."/>
            <person name="Glavina del Rio T."/>
            <person name="Dalin E."/>
            <person name="Tice H."/>
            <person name="Bruce D."/>
            <person name="Goodwin L."/>
            <person name="Pitluck S."/>
            <person name="Chertkov O."/>
            <person name="Brettin T."/>
            <person name="Detter J.C."/>
            <person name="Han C."/>
            <person name="Larimer F."/>
            <person name="Land M."/>
            <person name="Hauser L."/>
            <person name="Kyrpides N."/>
            <person name="Mikhailova N."/>
            <person name="Marx C."/>
            <person name="Richardson P."/>
        </authorList>
    </citation>
    <scope>NUCLEOTIDE SEQUENCE [LARGE SCALE GENOMIC DNA]</scope>
    <source>
        <strain evidence="3">CM4 / NCIMB 13688</strain>
    </source>
</reference>
<dbReference type="AlphaFoldDB" id="B7KNE2"/>
<proteinExistence type="predicted"/>
<gene>
    <name evidence="2" type="ordered locus">Mchl_0973</name>
</gene>
<dbReference type="KEGG" id="mch:Mchl_0973"/>
<evidence type="ECO:0000313" key="3">
    <source>
        <dbReference type="Proteomes" id="UP000002385"/>
    </source>
</evidence>
<evidence type="ECO:0000256" key="1">
    <source>
        <dbReference type="SAM" id="MobiDB-lite"/>
    </source>
</evidence>
<accession>B7KNE2</accession>